<dbReference type="SUPFAM" id="SSF109604">
    <property type="entry name" value="HD-domain/PDEase-like"/>
    <property type="match status" value="1"/>
</dbReference>
<dbReference type="NCBIfam" id="TIGR00211">
    <property type="entry name" value="glyS"/>
    <property type="match status" value="1"/>
</dbReference>
<keyword evidence="10" id="KW-1185">Reference proteome</keyword>
<dbReference type="GO" id="GO:0004820">
    <property type="term" value="F:glycine-tRNA ligase activity"/>
    <property type="evidence" value="ECO:0007669"/>
    <property type="project" value="UniProtKB-EC"/>
</dbReference>
<name>A0ABS7JLU4_9HELI</name>
<keyword evidence="5 8" id="KW-0648">Protein biosynthesis</keyword>
<keyword evidence="4 8" id="KW-0067">ATP-binding</keyword>
<dbReference type="EC" id="6.1.1.14" evidence="8"/>
<dbReference type="PROSITE" id="PS50861">
    <property type="entry name" value="AA_TRNA_LIGASE_II_GLYAB"/>
    <property type="match status" value="1"/>
</dbReference>
<keyword evidence="3 8" id="KW-0547">Nucleotide-binding</keyword>
<dbReference type="HAMAP" id="MF_00255">
    <property type="entry name" value="Gly_tRNA_synth_beta"/>
    <property type="match status" value="1"/>
</dbReference>
<dbReference type="InterPro" id="IPR006194">
    <property type="entry name" value="Gly-tRNA-synth_heterodimer"/>
</dbReference>
<keyword evidence="8" id="KW-0963">Cytoplasm</keyword>
<comment type="caution">
    <text evidence="9">The sequence shown here is derived from an EMBL/GenBank/DDBJ whole genome shotgun (WGS) entry which is preliminary data.</text>
</comment>
<dbReference type="RefSeq" id="WP_221531464.1">
    <property type="nucleotide sequence ID" value="NZ_JAIGYP010000002.1"/>
</dbReference>
<proteinExistence type="inferred from homology"/>
<dbReference type="PANTHER" id="PTHR30075:SF2">
    <property type="entry name" value="GLYCINE--TRNA LIGASE, CHLOROPLASTIC_MITOCHONDRIAL 2"/>
    <property type="match status" value="1"/>
</dbReference>
<evidence type="ECO:0000256" key="5">
    <source>
        <dbReference type="ARBA" id="ARBA00022917"/>
    </source>
</evidence>
<evidence type="ECO:0000256" key="7">
    <source>
        <dbReference type="ARBA" id="ARBA00047937"/>
    </source>
</evidence>
<evidence type="ECO:0000256" key="6">
    <source>
        <dbReference type="ARBA" id="ARBA00023146"/>
    </source>
</evidence>
<sequence>MTTALQTSPLLLEIGTEELPAIPFLAELPNIKNKFQKILEAKRLNCAFDFYYTPRRLVIITKEFPKFQSAETLEFFGPPLSLAYKDNTLTPAALGFFKKCGINPVNAQTTQRNGKEVLYCQKDAEQLPSSTLLEAIIKEFLESLNFGKTMRWGNIKESFIRPISWILCLLDSKLVPLKLYGIEAKAQTYVHRNVSFEPFDVNSLESYLQTLENNGVILDQNVRKSRILNAIAKIEKTQNIKAEIDAKLLEEVVAITEYPTALFGEFSTHFLELPAPCIITSMKVNQRYFATYKDGHLHNGFILVSNSLSENPKKIITGNVKVLRARLEDALFFYHNDLKNGFMPEKLKEVTFVEGLGTMWDKTERECLIVQSLSDLFKEALQKEEENLELTLEILKQACLLSKADLMSEMVYEFTELQGIMGYYYAKALHYEERVGVAIKEQYLPNSEESALPSNLISATIALAYKLDNLLGLFSVGKIPSSSSDPFALRRAANGIIKIILHFNLPFNLREVLETLKVHYKNFNTNALETFILERLDSILEFNPSLLRAVLATNERDLVQIFKKLSALDNALKNQDKQLLTQTFKRLANITKEVDLNSTLSIKEDKLLASEEIELYNSFKQCKLEESDYTKRIESLLSLSPILERFFDKVLVNAPDEDFKNNRKHLIASIYKEFLSIADIREISF</sequence>
<evidence type="ECO:0000313" key="9">
    <source>
        <dbReference type="EMBL" id="MBX7490369.1"/>
    </source>
</evidence>
<comment type="subcellular location">
    <subcellularLocation>
        <location evidence="8">Cytoplasm</location>
    </subcellularLocation>
</comment>
<comment type="catalytic activity">
    <reaction evidence="7 8">
        <text>tRNA(Gly) + glycine + ATP = glycyl-tRNA(Gly) + AMP + diphosphate</text>
        <dbReference type="Rhea" id="RHEA:16013"/>
        <dbReference type="Rhea" id="RHEA-COMP:9664"/>
        <dbReference type="Rhea" id="RHEA-COMP:9683"/>
        <dbReference type="ChEBI" id="CHEBI:30616"/>
        <dbReference type="ChEBI" id="CHEBI:33019"/>
        <dbReference type="ChEBI" id="CHEBI:57305"/>
        <dbReference type="ChEBI" id="CHEBI:78442"/>
        <dbReference type="ChEBI" id="CHEBI:78522"/>
        <dbReference type="ChEBI" id="CHEBI:456215"/>
        <dbReference type="EC" id="6.1.1.14"/>
    </reaction>
</comment>
<keyword evidence="6 8" id="KW-0030">Aminoacyl-tRNA synthetase</keyword>
<keyword evidence="2 8" id="KW-0436">Ligase</keyword>
<evidence type="ECO:0000256" key="2">
    <source>
        <dbReference type="ARBA" id="ARBA00022598"/>
    </source>
</evidence>
<protein>
    <recommendedName>
        <fullName evidence="8">Glycine--tRNA ligase beta subunit</fullName>
        <ecNumber evidence="8">6.1.1.14</ecNumber>
    </recommendedName>
    <alternativeName>
        <fullName evidence="8">Glycyl-tRNA synthetase beta subunit</fullName>
        <shortName evidence="8">GlyRS</shortName>
    </alternativeName>
</protein>
<comment type="subunit">
    <text evidence="8">Tetramer of two alpha and two beta subunits.</text>
</comment>
<dbReference type="PANTHER" id="PTHR30075">
    <property type="entry name" value="GLYCYL-TRNA SYNTHETASE"/>
    <property type="match status" value="1"/>
</dbReference>
<dbReference type="Pfam" id="PF02092">
    <property type="entry name" value="tRNA_synt_2f"/>
    <property type="match status" value="1"/>
</dbReference>
<evidence type="ECO:0000256" key="3">
    <source>
        <dbReference type="ARBA" id="ARBA00022741"/>
    </source>
</evidence>
<evidence type="ECO:0000313" key="10">
    <source>
        <dbReference type="Proteomes" id="UP000700059"/>
    </source>
</evidence>
<organism evidence="9 10">
    <name type="scientific">Helicobacter turcicus</name>
    <dbReference type="NCBI Taxonomy" id="2867412"/>
    <lineage>
        <taxon>Bacteria</taxon>
        <taxon>Pseudomonadati</taxon>
        <taxon>Campylobacterota</taxon>
        <taxon>Epsilonproteobacteria</taxon>
        <taxon>Campylobacterales</taxon>
        <taxon>Helicobacteraceae</taxon>
        <taxon>Helicobacter</taxon>
    </lineage>
</organism>
<evidence type="ECO:0000256" key="4">
    <source>
        <dbReference type="ARBA" id="ARBA00022840"/>
    </source>
</evidence>
<accession>A0ABS7JLU4</accession>
<reference evidence="9 10" key="1">
    <citation type="submission" date="2021-08" db="EMBL/GenBank/DDBJ databases">
        <title>Helicobacter spp. isolated from feces of Anatolian Ground Squirrel (Spermophilus xanthoprymnus) in Turkey.</title>
        <authorList>
            <person name="Aydin F."/>
            <person name="Abay S."/>
            <person name="Kayman T."/>
            <person name="Karakaya E."/>
            <person name="Saticioglu I.B."/>
        </authorList>
    </citation>
    <scope>NUCLEOTIDE SEQUENCE [LARGE SCALE GENOMIC DNA]</scope>
    <source>
        <strain evidence="9 10">Faydin-H70</strain>
    </source>
</reference>
<dbReference type="EMBL" id="JAIGYQ010000002">
    <property type="protein sequence ID" value="MBX7490369.1"/>
    <property type="molecule type" value="Genomic_DNA"/>
</dbReference>
<gene>
    <name evidence="8 9" type="primary">glyS</name>
    <name evidence="9" type="ORF">K4G57_02595</name>
</gene>
<evidence type="ECO:0000256" key="8">
    <source>
        <dbReference type="HAMAP-Rule" id="MF_00255"/>
    </source>
</evidence>
<comment type="similarity">
    <text evidence="1 8">Belongs to the class-II aminoacyl-tRNA synthetase family.</text>
</comment>
<dbReference type="Proteomes" id="UP000700059">
    <property type="component" value="Unassembled WGS sequence"/>
</dbReference>
<evidence type="ECO:0000256" key="1">
    <source>
        <dbReference type="ARBA" id="ARBA00008226"/>
    </source>
</evidence>
<dbReference type="InterPro" id="IPR015944">
    <property type="entry name" value="Gly-tRNA-synth_bsu"/>
</dbReference>
<dbReference type="PRINTS" id="PR01045">
    <property type="entry name" value="TRNASYNTHGB"/>
</dbReference>